<dbReference type="RefSeq" id="WP_179399162.1">
    <property type="nucleotide sequence ID" value="NZ_JACCCY010000002.1"/>
</dbReference>
<reference evidence="1 2" key="1">
    <citation type="submission" date="2020-07" db="EMBL/GenBank/DDBJ databases">
        <title>Genomic Encyclopedia of Type Strains, Phase IV (KMG-IV): sequencing the most valuable type-strain genomes for metagenomic binning, comparative biology and taxonomic classification.</title>
        <authorList>
            <person name="Goeker M."/>
        </authorList>
    </citation>
    <scope>NUCLEOTIDE SEQUENCE [LARGE SCALE GENOMIC DNA]</scope>
    <source>
        <strain evidence="1 2">DSM 23697</strain>
    </source>
</reference>
<evidence type="ECO:0000313" key="2">
    <source>
        <dbReference type="Proteomes" id="UP000574332"/>
    </source>
</evidence>
<sequence length="354" mass="40662">MSKLTYFIISLVLLTACNGNPGKTDTQPDSVNYKTYHNDRYDYTVEYPDFLIPQGEADSGDGQKFISEDQKIQLIVYYEFKDDPTKDGEPPSVEKAYAEDLAFITGVLSKKLEDNHYIIKYKVDNMLHTDYTVFNDRYFTIRFEYPEEENDRMEGVIEHIINSFKLEVLDYNANAQNGNASSGEPEDLFPAFIEGFLNDCYWGKNFSSLLKNNDKTLATYIDSKMDVRRYHAPGTVTKLATRAENFGFTEYDDYDLKPMHDGEIILEYINDGGSPEDLIYTNSNVVYYVAIEKVPELLVNMETFETKPVKTAYPNAKLMAVYLPDRYLNPRGFYFINTPNGWKLAFVDDSFGGA</sequence>
<evidence type="ECO:0000313" key="1">
    <source>
        <dbReference type="EMBL" id="NYI49256.1"/>
    </source>
</evidence>
<evidence type="ECO:0008006" key="3">
    <source>
        <dbReference type="Google" id="ProtNLM"/>
    </source>
</evidence>
<organism evidence="1 2">
    <name type="scientific">Macellibacteroides fermentans</name>
    <dbReference type="NCBI Taxonomy" id="879969"/>
    <lineage>
        <taxon>Bacteria</taxon>
        <taxon>Pseudomonadati</taxon>
        <taxon>Bacteroidota</taxon>
        <taxon>Bacteroidia</taxon>
        <taxon>Bacteroidales</taxon>
        <taxon>Porphyromonadaceae</taxon>
        <taxon>Macellibacteroides</taxon>
    </lineage>
</organism>
<proteinExistence type="predicted"/>
<protein>
    <recommendedName>
        <fullName evidence="3">Lipoprotein</fullName>
    </recommendedName>
</protein>
<dbReference type="AlphaFoldDB" id="A0A8E2A5F6"/>
<accession>A0A8E2A5F6</accession>
<keyword evidence="2" id="KW-1185">Reference proteome</keyword>
<comment type="caution">
    <text evidence="1">The sequence shown here is derived from an EMBL/GenBank/DDBJ whole genome shotgun (WGS) entry which is preliminary data.</text>
</comment>
<dbReference type="Proteomes" id="UP000574332">
    <property type="component" value="Unassembled WGS sequence"/>
</dbReference>
<dbReference type="EMBL" id="JACCCY010000002">
    <property type="protein sequence ID" value="NYI49256.1"/>
    <property type="molecule type" value="Genomic_DNA"/>
</dbReference>
<dbReference type="PROSITE" id="PS51257">
    <property type="entry name" value="PROKAR_LIPOPROTEIN"/>
    <property type="match status" value="1"/>
</dbReference>
<gene>
    <name evidence="1" type="ORF">F5613_001334</name>
</gene>
<name>A0A8E2A5F6_9PORP</name>